<dbReference type="GeneID" id="11596644"/>
<name>G7VAW8_9CREN</name>
<keyword evidence="3" id="KW-1185">Reference proteome</keyword>
<gene>
    <name evidence="2" type="ORF">P186_2154</name>
</gene>
<dbReference type="eggNOG" id="arCOG00393">
    <property type="taxonomic scope" value="Archaea"/>
</dbReference>
<dbReference type="EMBL" id="CP003098">
    <property type="protein sequence ID" value="AET33546.1"/>
    <property type="molecule type" value="Genomic_DNA"/>
</dbReference>
<dbReference type="Gene3D" id="1.10.10.10">
    <property type="entry name" value="Winged helix-like DNA-binding domain superfamily/Winged helix DNA-binding domain"/>
    <property type="match status" value="1"/>
</dbReference>
<organism evidence="2 3">
    <name type="scientific">Pyrobaculum ferrireducens</name>
    <dbReference type="NCBI Taxonomy" id="1104324"/>
    <lineage>
        <taxon>Archaea</taxon>
        <taxon>Thermoproteota</taxon>
        <taxon>Thermoprotei</taxon>
        <taxon>Thermoproteales</taxon>
        <taxon>Thermoproteaceae</taxon>
        <taxon>Pyrobaculum</taxon>
    </lineage>
</organism>
<dbReference type="OrthoDB" id="27885at2157"/>
<feature type="domain" description="HTH iclR-type" evidence="1">
    <location>
        <begin position="55"/>
        <end position="96"/>
    </location>
</feature>
<dbReference type="AlphaFoldDB" id="G7VAW8"/>
<dbReference type="InterPro" id="IPR011991">
    <property type="entry name" value="ArsR-like_HTH"/>
</dbReference>
<dbReference type="RefSeq" id="WP_014289371.1">
    <property type="nucleotide sequence ID" value="NC_016645.1"/>
</dbReference>
<dbReference type="STRING" id="1104324.P186_2154"/>
<accession>G7VAW8</accession>
<proteinExistence type="predicted"/>
<dbReference type="InterPro" id="IPR036390">
    <property type="entry name" value="WH_DNA-bd_sf"/>
</dbReference>
<dbReference type="Pfam" id="PF09339">
    <property type="entry name" value="HTH_IclR"/>
    <property type="match status" value="1"/>
</dbReference>
<dbReference type="KEGG" id="pyr:P186_2154"/>
<dbReference type="InterPro" id="IPR036388">
    <property type="entry name" value="WH-like_DNA-bd_sf"/>
</dbReference>
<evidence type="ECO:0000259" key="1">
    <source>
        <dbReference type="Pfam" id="PF09339"/>
    </source>
</evidence>
<dbReference type="Proteomes" id="UP000005867">
    <property type="component" value="Chromosome"/>
</dbReference>
<dbReference type="BioCyc" id="PSP1104324:GJSN-2104-MONOMER"/>
<sequence length="118" mass="13141">MLELVLLVVQISALAVATYAGRARLKKLLNEAQNGNAAIQVDELRDDLPELDRSILRLLAERQGVMYQSEIMKELGLPKSTLHKALRRLSEGGYVEIQKRGRFNVVILKKPTSEASAT</sequence>
<evidence type="ECO:0000313" key="3">
    <source>
        <dbReference type="Proteomes" id="UP000005867"/>
    </source>
</evidence>
<dbReference type="SUPFAM" id="SSF46785">
    <property type="entry name" value="Winged helix' DNA-binding domain"/>
    <property type="match status" value="1"/>
</dbReference>
<reference evidence="2 3" key="1">
    <citation type="journal article" date="2012" name="J. Bacteriol.">
        <title>Complete genome sequence of strain 1860, a crenarchaeon of the genus pyrobaculum able to grow with various electron acceptors.</title>
        <authorList>
            <person name="Mardanov A.V."/>
            <person name="Gumerov V.M."/>
            <person name="Slobodkina G.B."/>
            <person name="Beletsky A.V."/>
            <person name="Bonch-Osmolovskaya E.A."/>
            <person name="Ravin N.V."/>
            <person name="Skryabin K.G."/>
        </authorList>
    </citation>
    <scope>NUCLEOTIDE SEQUENCE [LARGE SCALE GENOMIC DNA]</scope>
    <source>
        <strain evidence="2 3">1860</strain>
    </source>
</reference>
<evidence type="ECO:0000313" key="2">
    <source>
        <dbReference type="EMBL" id="AET33546.1"/>
    </source>
</evidence>
<dbReference type="CDD" id="cd00090">
    <property type="entry name" value="HTH_ARSR"/>
    <property type="match status" value="1"/>
</dbReference>
<dbReference type="HOGENOM" id="CLU_2115570_0_0_2"/>
<dbReference type="InterPro" id="IPR005471">
    <property type="entry name" value="Tscrpt_reg_IclR_N"/>
</dbReference>
<protein>
    <submittedName>
        <fullName evidence="2">Transcriptional regulator, TrmB</fullName>
    </submittedName>
</protein>